<comment type="caution">
    <text evidence="2">The sequence shown here is derived from an EMBL/GenBank/DDBJ whole genome shotgun (WGS) entry which is preliminary data.</text>
</comment>
<feature type="compositionally biased region" description="Polar residues" evidence="1">
    <location>
        <begin position="197"/>
        <end position="207"/>
    </location>
</feature>
<evidence type="ECO:0000313" key="3">
    <source>
        <dbReference type="Proteomes" id="UP001194468"/>
    </source>
</evidence>
<dbReference type="AlphaFoldDB" id="A0AAD4C079"/>
<organism evidence="2 3">
    <name type="scientific">Boletus edulis BED1</name>
    <dbReference type="NCBI Taxonomy" id="1328754"/>
    <lineage>
        <taxon>Eukaryota</taxon>
        <taxon>Fungi</taxon>
        <taxon>Dikarya</taxon>
        <taxon>Basidiomycota</taxon>
        <taxon>Agaricomycotina</taxon>
        <taxon>Agaricomycetes</taxon>
        <taxon>Agaricomycetidae</taxon>
        <taxon>Boletales</taxon>
        <taxon>Boletineae</taxon>
        <taxon>Boletaceae</taxon>
        <taxon>Boletoideae</taxon>
        <taxon>Boletus</taxon>
    </lineage>
</organism>
<sequence length="566" mass="62938">MASSVIHSVVQLACRLPTPSRSIPTVSSLSTCGGIATSIPLDKSKYGSINDSVQGASLVFYTTYAMFDKLGFKASSKGIQASFGRDPDNDFWSDVFLAAFHVSHSVHVKGPQLVSDFGRVLKVIKALESLFAMLRMFKFSQPSLFFGTGNQTPFISSAVLERVFMDPSMRLTWRTKCNPTATSSSAHNSSHPGPSLWSRSTGGTDQGQWVREPLGKENASWLEKKILGNVKYLCEVSVTHSDLDYTNKKEFAPLYFIRSYPDDKKKVEMSFDLTNYQPQFKGEHSRGPQTASNMAPPPGPPPSLSSHVFQTMFLDRDGSSEKWSKDSCWDGTLDDVHQWQVPYDVCGRFSVRRLALVRPSYSDSHHPDMHEIAVVSGLAAAYRLGAACVFQLTMELVDGGTTEVPRSRLPYPFVQDDTCKRLFRLCLAVSHGCRMVQRVERSDHLRVAGAITVVIKRALRTARLHRVSDRLENWASRRKKPIELIRTTKSECPDVVTNGQERQACTGLLPLSEELDAPFLLKDTYQQHRALDCTASAGVVYPVRLLGSTGFHGCTFTLAFESVVRE</sequence>
<keyword evidence="3" id="KW-1185">Reference proteome</keyword>
<gene>
    <name evidence="2" type="ORF">L210DRAFT_3502733</name>
</gene>
<feature type="region of interest" description="Disordered" evidence="1">
    <location>
        <begin position="179"/>
        <end position="207"/>
    </location>
</feature>
<protein>
    <submittedName>
        <fullName evidence="2">Uncharacterized protein</fullName>
    </submittedName>
</protein>
<evidence type="ECO:0000256" key="1">
    <source>
        <dbReference type="SAM" id="MobiDB-lite"/>
    </source>
</evidence>
<proteinExistence type="predicted"/>
<feature type="region of interest" description="Disordered" evidence="1">
    <location>
        <begin position="278"/>
        <end position="306"/>
    </location>
</feature>
<feature type="compositionally biased region" description="Low complexity" evidence="1">
    <location>
        <begin position="179"/>
        <end position="192"/>
    </location>
</feature>
<reference evidence="2" key="2">
    <citation type="journal article" date="2020" name="Nat. Commun.">
        <title>Large-scale genome sequencing of mycorrhizal fungi provides insights into the early evolution of symbiotic traits.</title>
        <authorList>
            <person name="Miyauchi S."/>
            <person name="Kiss E."/>
            <person name="Kuo A."/>
            <person name="Drula E."/>
            <person name="Kohler A."/>
            <person name="Sanchez-Garcia M."/>
            <person name="Morin E."/>
            <person name="Andreopoulos B."/>
            <person name="Barry K.W."/>
            <person name="Bonito G."/>
            <person name="Buee M."/>
            <person name="Carver A."/>
            <person name="Chen C."/>
            <person name="Cichocki N."/>
            <person name="Clum A."/>
            <person name="Culley D."/>
            <person name="Crous P.W."/>
            <person name="Fauchery L."/>
            <person name="Girlanda M."/>
            <person name="Hayes R.D."/>
            <person name="Keri Z."/>
            <person name="LaButti K."/>
            <person name="Lipzen A."/>
            <person name="Lombard V."/>
            <person name="Magnuson J."/>
            <person name="Maillard F."/>
            <person name="Murat C."/>
            <person name="Nolan M."/>
            <person name="Ohm R.A."/>
            <person name="Pangilinan J."/>
            <person name="Pereira M.F."/>
            <person name="Perotto S."/>
            <person name="Peter M."/>
            <person name="Pfister S."/>
            <person name="Riley R."/>
            <person name="Sitrit Y."/>
            <person name="Stielow J.B."/>
            <person name="Szollosi G."/>
            <person name="Zifcakova L."/>
            <person name="Stursova M."/>
            <person name="Spatafora J.W."/>
            <person name="Tedersoo L."/>
            <person name="Vaario L.M."/>
            <person name="Yamada A."/>
            <person name="Yan M."/>
            <person name="Wang P."/>
            <person name="Xu J."/>
            <person name="Bruns T."/>
            <person name="Baldrian P."/>
            <person name="Vilgalys R."/>
            <person name="Dunand C."/>
            <person name="Henrissat B."/>
            <person name="Grigoriev I.V."/>
            <person name="Hibbett D."/>
            <person name="Nagy L.G."/>
            <person name="Martin F.M."/>
        </authorList>
    </citation>
    <scope>NUCLEOTIDE SEQUENCE</scope>
    <source>
        <strain evidence="2">BED1</strain>
    </source>
</reference>
<dbReference type="EMBL" id="WHUW01000007">
    <property type="protein sequence ID" value="KAF8444103.1"/>
    <property type="molecule type" value="Genomic_DNA"/>
</dbReference>
<dbReference type="Proteomes" id="UP001194468">
    <property type="component" value="Unassembled WGS sequence"/>
</dbReference>
<evidence type="ECO:0000313" key="2">
    <source>
        <dbReference type="EMBL" id="KAF8444103.1"/>
    </source>
</evidence>
<accession>A0AAD4C079</accession>
<reference evidence="2" key="1">
    <citation type="submission" date="2019-10" db="EMBL/GenBank/DDBJ databases">
        <authorList>
            <consortium name="DOE Joint Genome Institute"/>
            <person name="Kuo A."/>
            <person name="Miyauchi S."/>
            <person name="Kiss E."/>
            <person name="Drula E."/>
            <person name="Kohler A."/>
            <person name="Sanchez-Garcia M."/>
            <person name="Andreopoulos B."/>
            <person name="Barry K.W."/>
            <person name="Bonito G."/>
            <person name="Buee M."/>
            <person name="Carver A."/>
            <person name="Chen C."/>
            <person name="Cichocki N."/>
            <person name="Clum A."/>
            <person name="Culley D."/>
            <person name="Crous P.W."/>
            <person name="Fauchery L."/>
            <person name="Girlanda M."/>
            <person name="Hayes R."/>
            <person name="Keri Z."/>
            <person name="LaButti K."/>
            <person name="Lipzen A."/>
            <person name="Lombard V."/>
            <person name="Magnuson J."/>
            <person name="Maillard F."/>
            <person name="Morin E."/>
            <person name="Murat C."/>
            <person name="Nolan M."/>
            <person name="Ohm R."/>
            <person name="Pangilinan J."/>
            <person name="Pereira M."/>
            <person name="Perotto S."/>
            <person name="Peter M."/>
            <person name="Riley R."/>
            <person name="Sitrit Y."/>
            <person name="Stielow B."/>
            <person name="Szollosi G."/>
            <person name="Zifcakova L."/>
            <person name="Stursova M."/>
            <person name="Spatafora J.W."/>
            <person name="Tedersoo L."/>
            <person name="Vaario L.-M."/>
            <person name="Yamada A."/>
            <person name="Yan M."/>
            <person name="Wang P."/>
            <person name="Xu J."/>
            <person name="Bruns T."/>
            <person name="Baldrian P."/>
            <person name="Vilgalys R."/>
            <person name="Henrissat B."/>
            <person name="Grigoriev I.V."/>
            <person name="Hibbett D."/>
            <person name="Nagy L.G."/>
            <person name="Martin F.M."/>
        </authorList>
    </citation>
    <scope>NUCLEOTIDE SEQUENCE</scope>
    <source>
        <strain evidence="2">BED1</strain>
    </source>
</reference>
<name>A0AAD4C079_BOLED</name>